<dbReference type="Gene3D" id="3.30.200.20">
    <property type="entry name" value="Phosphorylase Kinase, domain 1"/>
    <property type="match status" value="1"/>
</dbReference>
<sequence>MVRSVLKITSQSKTYNPKPTSYKFLLGFPAEHNKEARSERKRFSTPHPRKKESDKGFMGKLFYKESREAKASNSFATNTSPLRHLGTMKVQERMKSRKESAWAKYFDHGRGRVTSVEGADEHTVDLSKLFLGLRFAHGAHSRLYHGIYKDEPVAVKIITIPDDEENGNFAARLEKQFNREVTLLSRLRHQNVIKAHLQLKLCTSNNL</sequence>
<dbReference type="SUPFAM" id="SSF56112">
    <property type="entry name" value="Protein kinase-like (PK-like)"/>
    <property type="match status" value="1"/>
</dbReference>
<dbReference type="EMBL" id="BPVZ01000101">
    <property type="protein sequence ID" value="GKV33604.1"/>
    <property type="molecule type" value="Genomic_DNA"/>
</dbReference>
<dbReference type="InterPro" id="IPR011009">
    <property type="entry name" value="Kinase-like_dom_sf"/>
</dbReference>
<evidence type="ECO:0000256" key="1">
    <source>
        <dbReference type="SAM" id="MobiDB-lite"/>
    </source>
</evidence>
<evidence type="ECO:0008006" key="4">
    <source>
        <dbReference type="Google" id="ProtNLM"/>
    </source>
</evidence>
<evidence type="ECO:0000313" key="2">
    <source>
        <dbReference type="EMBL" id="GKV33604.1"/>
    </source>
</evidence>
<feature type="region of interest" description="Disordered" evidence="1">
    <location>
        <begin position="35"/>
        <end position="56"/>
    </location>
</feature>
<evidence type="ECO:0000313" key="3">
    <source>
        <dbReference type="Proteomes" id="UP001054252"/>
    </source>
</evidence>
<gene>
    <name evidence="2" type="ORF">SLEP1_g42091</name>
</gene>
<organism evidence="2 3">
    <name type="scientific">Rubroshorea leprosula</name>
    <dbReference type="NCBI Taxonomy" id="152421"/>
    <lineage>
        <taxon>Eukaryota</taxon>
        <taxon>Viridiplantae</taxon>
        <taxon>Streptophyta</taxon>
        <taxon>Embryophyta</taxon>
        <taxon>Tracheophyta</taxon>
        <taxon>Spermatophyta</taxon>
        <taxon>Magnoliopsida</taxon>
        <taxon>eudicotyledons</taxon>
        <taxon>Gunneridae</taxon>
        <taxon>Pentapetalae</taxon>
        <taxon>rosids</taxon>
        <taxon>malvids</taxon>
        <taxon>Malvales</taxon>
        <taxon>Dipterocarpaceae</taxon>
        <taxon>Rubroshorea</taxon>
    </lineage>
</organism>
<dbReference type="AlphaFoldDB" id="A0AAV5L8P6"/>
<name>A0AAV5L8P6_9ROSI</name>
<comment type="caution">
    <text evidence="2">The sequence shown here is derived from an EMBL/GenBank/DDBJ whole genome shotgun (WGS) entry which is preliminary data.</text>
</comment>
<dbReference type="Proteomes" id="UP001054252">
    <property type="component" value="Unassembled WGS sequence"/>
</dbReference>
<reference evidence="2 3" key="1">
    <citation type="journal article" date="2021" name="Commun. Biol.">
        <title>The genome of Shorea leprosula (Dipterocarpaceae) highlights the ecological relevance of drought in aseasonal tropical rainforests.</title>
        <authorList>
            <person name="Ng K.K.S."/>
            <person name="Kobayashi M.J."/>
            <person name="Fawcett J.A."/>
            <person name="Hatakeyama M."/>
            <person name="Paape T."/>
            <person name="Ng C.H."/>
            <person name="Ang C.C."/>
            <person name="Tnah L.H."/>
            <person name="Lee C.T."/>
            <person name="Nishiyama T."/>
            <person name="Sese J."/>
            <person name="O'Brien M.J."/>
            <person name="Copetti D."/>
            <person name="Mohd Noor M.I."/>
            <person name="Ong R.C."/>
            <person name="Putra M."/>
            <person name="Sireger I.Z."/>
            <person name="Indrioko S."/>
            <person name="Kosugi Y."/>
            <person name="Izuno A."/>
            <person name="Isagi Y."/>
            <person name="Lee S.L."/>
            <person name="Shimizu K.K."/>
        </authorList>
    </citation>
    <scope>NUCLEOTIDE SEQUENCE [LARGE SCALE GENOMIC DNA]</scope>
    <source>
        <strain evidence="2">214</strain>
    </source>
</reference>
<keyword evidence="3" id="KW-1185">Reference proteome</keyword>
<accession>A0AAV5L8P6</accession>
<protein>
    <recommendedName>
        <fullName evidence="4">Protein kinase domain-containing protein</fullName>
    </recommendedName>
</protein>
<proteinExistence type="predicted"/>